<evidence type="ECO:0000256" key="2">
    <source>
        <dbReference type="ARBA" id="ARBA00022692"/>
    </source>
</evidence>
<keyword evidence="8" id="KW-0411">Iron-sulfur</keyword>
<dbReference type="PROSITE" id="PS51296">
    <property type="entry name" value="RIESKE"/>
    <property type="match status" value="1"/>
</dbReference>
<dbReference type="SUPFAM" id="SSF50022">
    <property type="entry name" value="ISP domain"/>
    <property type="match status" value="1"/>
</dbReference>
<evidence type="ECO:0000256" key="7">
    <source>
        <dbReference type="ARBA" id="ARBA00023004"/>
    </source>
</evidence>
<evidence type="ECO:0000256" key="9">
    <source>
        <dbReference type="ARBA" id="ARBA00023136"/>
    </source>
</evidence>
<keyword evidence="12" id="KW-1185">Reference proteome</keyword>
<evidence type="ECO:0000256" key="8">
    <source>
        <dbReference type="ARBA" id="ARBA00023014"/>
    </source>
</evidence>
<dbReference type="GO" id="GO:0005737">
    <property type="term" value="C:cytoplasm"/>
    <property type="evidence" value="ECO:0007669"/>
    <property type="project" value="TreeGrafter"/>
</dbReference>
<comment type="caution">
    <text evidence="11">The sequence shown here is derived from an EMBL/GenBank/DDBJ whole genome shotgun (WGS) entry which is preliminary data.</text>
</comment>
<keyword evidence="6" id="KW-0560">Oxidoreductase</keyword>
<dbReference type="PANTHER" id="PTHR21266:SF32">
    <property type="entry name" value="CHOLESTEROL 7-DESATURASE NVD"/>
    <property type="match status" value="1"/>
</dbReference>
<keyword evidence="2" id="KW-0812">Transmembrane</keyword>
<comment type="subcellular location">
    <subcellularLocation>
        <location evidence="1">Membrane</location>
    </subcellularLocation>
</comment>
<dbReference type="InterPro" id="IPR050584">
    <property type="entry name" value="Cholesterol_7-desaturase"/>
</dbReference>
<accession>A0A494XD81</accession>
<dbReference type="GO" id="GO:0016491">
    <property type="term" value="F:oxidoreductase activity"/>
    <property type="evidence" value="ECO:0007669"/>
    <property type="project" value="UniProtKB-KW"/>
</dbReference>
<sequence length="343" mass="37245">MSNESCEPIANLLVRRADARWWPVALSEQVSSKVPLGVMCDGEPVVLYRDATGAVRALEDRCRHRRAPLSLGRITSDGQLQCGYHGWTYDGITGICVTIPNLSTSERVPSHYAARAYSVLERDGFVLIRAQSAGDDEPIGLAAVPAACSQHFSGSVTVGLSHEQYVAALVDDPELLMHIAGLRITNYVSADPAPHGTLVSMERGVVWASRKRNHRFVTQYPWSLSVAAMARGALTTIELYTSEEELALWAAIGITPAARGTTAVLWRGGVLATAGGLDAVRFRLGAKLGRRPFEMRAQIDAHALARLDVASSRDWRQLLRANEPARDAQVSEMMAKDMGTIDG</sequence>
<dbReference type="InterPro" id="IPR017941">
    <property type="entry name" value="Rieske_2Fe-2S"/>
</dbReference>
<keyword evidence="5" id="KW-1133">Transmembrane helix</keyword>
<dbReference type="EMBL" id="RBZV01000008">
    <property type="protein sequence ID" value="RKP46094.1"/>
    <property type="molecule type" value="Genomic_DNA"/>
</dbReference>
<evidence type="ECO:0000256" key="3">
    <source>
        <dbReference type="ARBA" id="ARBA00022714"/>
    </source>
</evidence>
<dbReference type="Gene3D" id="2.102.10.10">
    <property type="entry name" value="Rieske [2Fe-2S] iron-sulphur domain"/>
    <property type="match status" value="1"/>
</dbReference>
<evidence type="ECO:0000256" key="1">
    <source>
        <dbReference type="ARBA" id="ARBA00004370"/>
    </source>
</evidence>
<evidence type="ECO:0000256" key="5">
    <source>
        <dbReference type="ARBA" id="ARBA00022989"/>
    </source>
</evidence>
<dbReference type="GO" id="GO:0016020">
    <property type="term" value="C:membrane"/>
    <property type="evidence" value="ECO:0007669"/>
    <property type="project" value="UniProtKB-SubCell"/>
</dbReference>
<protein>
    <submittedName>
        <fullName evidence="11">Rieske (2Fe-2S) protein</fullName>
    </submittedName>
</protein>
<name>A0A494XD81_9BURK</name>
<evidence type="ECO:0000256" key="6">
    <source>
        <dbReference type="ARBA" id="ARBA00023002"/>
    </source>
</evidence>
<reference evidence="11 12" key="1">
    <citation type="submission" date="2018-10" db="EMBL/GenBank/DDBJ databases">
        <title>Paraburkholderia sp. 7MK8-2, isolated from soil.</title>
        <authorList>
            <person name="Gao Z.-H."/>
            <person name="Qiu L.-H."/>
        </authorList>
    </citation>
    <scope>NUCLEOTIDE SEQUENCE [LARGE SCALE GENOMIC DNA]</scope>
    <source>
        <strain evidence="11 12">7MK8-2</strain>
    </source>
</reference>
<dbReference type="Proteomes" id="UP000280434">
    <property type="component" value="Unassembled WGS sequence"/>
</dbReference>
<evidence type="ECO:0000313" key="12">
    <source>
        <dbReference type="Proteomes" id="UP000280434"/>
    </source>
</evidence>
<evidence type="ECO:0000313" key="11">
    <source>
        <dbReference type="EMBL" id="RKP46094.1"/>
    </source>
</evidence>
<evidence type="ECO:0000259" key="10">
    <source>
        <dbReference type="PROSITE" id="PS51296"/>
    </source>
</evidence>
<dbReference type="GO" id="GO:0046872">
    <property type="term" value="F:metal ion binding"/>
    <property type="evidence" value="ECO:0007669"/>
    <property type="project" value="UniProtKB-KW"/>
</dbReference>
<proteinExistence type="predicted"/>
<gene>
    <name evidence="11" type="ORF">D7S89_18585</name>
</gene>
<evidence type="ECO:0000256" key="4">
    <source>
        <dbReference type="ARBA" id="ARBA00022723"/>
    </source>
</evidence>
<keyword evidence="7" id="KW-0408">Iron</keyword>
<dbReference type="PANTHER" id="PTHR21266">
    <property type="entry name" value="IRON-SULFUR DOMAIN CONTAINING PROTEIN"/>
    <property type="match status" value="1"/>
</dbReference>
<dbReference type="AlphaFoldDB" id="A0A494XD81"/>
<organism evidence="11 12">
    <name type="scientific">Trinickia fusca</name>
    <dbReference type="NCBI Taxonomy" id="2419777"/>
    <lineage>
        <taxon>Bacteria</taxon>
        <taxon>Pseudomonadati</taxon>
        <taxon>Pseudomonadota</taxon>
        <taxon>Betaproteobacteria</taxon>
        <taxon>Burkholderiales</taxon>
        <taxon>Burkholderiaceae</taxon>
        <taxon>Trinickia</taxon>
    </lineage>
</organism>
<keyword evidence="3" id="KW-0001">2Fe-2S</keyword>
<feature type="domain" description="Rieske" evidence="10">
    <location>
        <begin position="21"/>
        <end position="128"/>
    </location>
</feature>
<dbReference type="InterPro" id="IPR036922">
    <property type="entry name" value="Rieske_2Fe-2S_sf"/>
</dbReference>
<dbReference type="Pfam" id="PF00355">
    <property type="entry name" value="Rieske"/>
    <property type="match status" value="1"/>
</dbReference>
<keyword evidence="9" id="KW-0472">Membrane</keyword>
<dbReference type="OrthoDB" id="9790995at2"/>
<dbReference type="GO" id="GO:0051537">
    <property type="term" value="F:2 iron, 2 sulfur cluster binding"/>
    <property type="evidence" value="ECO:0007669"/>
    <property type="project" value="UniProtKB-KW"/>
</dbReference>
<keyword evidence="4" id="KW-0479">Metal-binding</keyword>